<sequence length="195" mass="21436">MSHRERCMSGVFSRILGHLGLIKDNHPPSKVSSEPQPLPTSDSFPCEEPPSSNKKTQDCTHIGTFNVVFNKDVSPADKAAEKKLPTGFRVRVSVPVCHEPFTPVVIECTPGSGGVQGLQWYSEKLMVDEDGDVAQEFLDEVTSQASGPQVGYNRLLPSFRLKLKTRPAKLKGSMCTYDGNVVQIVEPFMSTKQKS</sequence>
<evidence type="ECO:0000313" key="2">
    <source>
        <dbReference type="EMBL" id="KAI5082961.1"/>
    </source>
</evidence>
<protein>
    <submittedName>
        <fullName evidence="2">Uncharacterized protein</fullName>
    </submittedName>
</protein>
<gene>
    <name evidence="2" type="ORF">GOP47_0002704</name>
</gene>
<dbReference type="OrthoDB" id="550279at2759"/>
<evidence type="ECO:0000256" key="1">
    <source>
        <dbReference type="SAM" id="MobiDB-lite"/>
    </source>
</evidence>
<feature type="region of interest" description="Disordered" evidence="1">
    <location>
        <begin position="23"/>
        <end position="57"/>
    </location>
</feature>
<reference evidence="2" key="1">
    <citation type="submission" date="2021-01" db="EMBL/GenBank/DDBJ databases">
        <title>Adiantum capillus-veneris genome.</title>
        <authorList>
            <person name="Fang Y."/>
            <person name="Liao Q."/>
        </authorList>
    </citation>
    <scope>NUCLEOTIDE SEQUENCE</scope>
    <source>
        <strain evidence="2">H3</strain>
        <tissue evidence="2">Leaf</tissue>
    </source>
</reference>
<name>A0A9D4ZR65_ADICA</name>
<organism evidence="2 3">
    <name type="scientific">Adiantum capillus-veneris</name>
    <name type="common">Maidenhair fern</name>
    <dbReference type="NCBI Taxonomy" id="13818"/>
    <lineage>
        <taxon>Eukaryota</taxon>
        <taxon>Viridiplantae</taxon>
        <taxon>Streptophyta</taxon>
        <taxon>Embryophyta</taxon>
        <taxon>Tracheophyta</taxon>
        <taxon>Polypodiopsida</taxon>
        <taxon>Polypodiidae</taxon>
        <taxon>Polypodiales</taxon>
        <taxon>Pteridineae</taxon>
        <taxon>Pteridaceae</taxon>
        <taxon>Vittarioideae</taxon>
        <taxon>Adiantum</taxon>
    </lineage>
</organism>
<feature type="compositionally biased region" description="Polar residues" evidence="1">
    <location>
        <begin position="30"/>
        <end position="43"/>
    </location>
</feature>
<keyword evidence="3" id="KW-1185">Reference proteome</keyword>
<accession>A0A9D4ZR65</accession>
<dbReference type="EMBL" id="JABFUD020000002">
    <property type="protein sequence ID" value="KAI5082961.1"/>
    <property type="molecule type" value="Genomic_DNA"/>
</dbReference>
<dbReference type="AlphaFoldDB" id="A0A9D4ZR65"/>
<evidence type="ECO:0000313" key="3">
    <source>
        <dbReference type="Proteomes" id="UP000886520"/>
    </source>
</evidence>
<comment type="caution">
    <text evidence="2">The sequence shown here is derived from an EMBL/GenBank/DDBJ whole genome shotgun (WGS) entry which is preliminary data.</text>
</comment>
<dbReference type="Proteomes" id="UP000886520">
    <property type="component" value="Chromosome 3"/>
</dbReference>
<proteinExistence type="predicted"/>
<dbReference type="PANTHER" id="PTHR35750">
    <property type="entry name" value="PHOSPHOLIPID HYDROPEROXIDE GLUTATHIONE PEROXIDASE"/>
    <property type="match status" value="1"/>
</dbReference>
<dbReference type="PANTHER" id="PTHR35750:SF1">
    <property type="entry name" value="PHOSPHOLIPID HYDROPEROXIDE GLUTATHIONE PEROXIDASE"/>
    <property type="match status" value="1"/>
</dbReference>